<reference evidence="1 2" key="1">
    <citation type="submission" date="2017-10" db="EMBL/GenBank/DDBJ databases">
        <title>Whole genome of Pedobacter ginsengisoli T01R-27 isolated from tomato rhizosphere.</title>
        <authorList>
            <person name="Weon H.-Y."/>
            <person name="Lee S.A."/>
            <person name="Sang M.K."/>
            <person name="Song J."/>
        </authorList>
    </citation>
    <scope>NUCLEOTIDE SEQUENCE [LARGE SCALE GENOMIC DNA]</scope>
    <source>
        <strain evidence="1 2">T01R-27</strain>
    </source>
</reference>
<evidence type="ECO:0000313" key="2">
    <source>
        <dbReference type="Proteomes" id="UP000223749"/>
    </source>
</evidence>
<gene>
    <name evidence="1" type="ORF">CPT03_00715</name>
</gene>
<dbReference type="OrthoDB" id="771492at2"/>
<dbReference type="AlphaFoldDB" id="A0A2D1U0D8"/>
<dbReference type="KEGG" id="pgs:CPT03_00715"/>
<protein>
    <submittedName>
        <fullName evidence="1">Uncharacterized protein</fullName>
    </submittedName>
</protein>
<dbReference type="EMBL" id="CP024091">
    <property type="protein sequence ID" value="ATP55092.1"/>
    <property type="molecule type" value="Genomic_DNA"/>
</dbReference>
<accession>A0A2D1U0D8</accession>
<sequence>MNYAPESLPDLKAINISALVVGDIMVNLGPVLEIIENDNHFSLIIDRMEQKQIWSFNKTEEVFIKSYS</sequence>
<name>A0A2D1U0D8_9SPHI</name>
<proteinExistence type="predicted"/>
<dbReference type="Proteomes" id="UP000223749">
    <property type="component" value="Chromosome"/>
</dbReference>
<dbReference type="RefSeq" id="WP_099437046.1">
    <property type="nucleotide sequence ID" value="NZ_CP024091.1"/>
</dbReference>
<evidence type="ECO:0000313" key="1">
    <source>
        <dbReference type="EMBL" id="ATP55092.1"/>
    </source>
</evidence>
<organism evidence="1 2">
    <name type="scientific">Pedobacter ginsengisoli</name>
    <dbReference type="NCBI Taxonomy" id="363852"/>
    <lineage>
        <taxon>Bacteria</taxon>
        <taxon>Pseudomonadati</taxon>
        <taxon>Bacteroidota</taxon>
        <taxon>Sphingobacteriia</taxon>
        <taxon>Sphingobacteriales</taxon>
        <taxon>Sphingobacteriaceae</taxon>
        <taxon>Pedobacter</taxon>
    </lineage>
</organism>
<keyword evidence="2" id="KW-1185">Reference proteome</keyword>